<evidence type="ECO:0000313" key="5">
    <source>
        <dbReference type="EMBL" id="GLI00697.1"/>
    </source>
</evidence>
<dbReference type="PROSITE" id="PS51898">
    <property type="entry name" value="TYR_RECOMBINASE"/>
    <property type="match status" value="1"/>
</dbReference>
<name>A0ABQ5R3C4_9ACTN</name>
<keyword evidence="2" id="KW-0238">DNA-binding</keyword>
<evidence type="ECO:0000256" key="2">
    <source>
        <dbReference type="ARBA" id="ARBA00023125"/>
    </source>
</evidence>
<evidence type="ECO:0000256" key="1">
    <source>
        <dbReference type="ARBA" id="ARBA00022908"/>
    </source>
</evidence>
<dbReference type="CDD" id="cd00397">
    <property type="entry name" value="DNA_BRE_C"/>
    <property type="match status" value="1"/>
</dbReference>
<dbReference type="Gene3D" id="1.10.150.130">
    <property type="match status" value="1"/>
</dbReference>
<dbReference type="Pfam" id="PF02899">
    <property type="entry name" value="Phage_int_SAM_1"/>
    <property type="match status" value="1"/>
</dbReference>
<dbReference type="InterPro" id="IPR004107">
    <property type="entry name" value="Integrase_SAM-like_N"/>
</dbReference>
<feature type="domain" description="Tyr recombinase" evidence="4">
    <location>
        <begin position="187"/>
        <end position="363"/>
    </location>
</feature>
<comment type="caution">
    <text evidence="5">The sequence shown here is derived from an EMBL/GenBank/DDBJ whole genome shotgun (WGS) entry which is preliminary data.</text>
</comment>
<sequence length="391" mass="43914">MQLLEGRVDLPRVGEVRATDCESLPFLLVDAAGREVEPVSRFLRDLRLSDRSALTCRSYAVDLLRWWRILGVLAVRWDQATTDEVAVLVGWMRTASNPQRTRHSNLAAVNTKTGKRALSPGYAPATINHALSVLYRFYEFHSHRGWGPVVNPVPVSSRRRAALAHRSPLDSVARVPRAPLRQKTPDRAPRAIPDPLWNELFAAMRCDRDRSLLAFYVSSGARASELLGLRLEHVDWAGQRIWVVSKGTRELEPVPASAQAFTLLALYLHEAGLPTAGEPVWRTLRGEARPLSYWALRRILQRANARLGTNWTAHDMRHTAAARMVADPSLTLPEVQTVLRHKHLATTQRYLTVNVDELFDKLQGHFQRPRHEPARLAAGYDPADMAAVFGG</sequence>
<dbReference type="PANTHER" id="PTHR30349">
    <property type="entry name" value="PHAGE INTEGRASE-RELATED"/>
    <property type="match status" value="1"/>
</dbReference>
<keyword evidence="6" id="KW-1185">Reference proteome</keyword>
<evidence type="ECO:0000259" key="4">
    <source>
        <dbReference type="PROSITE" id="PS51898"/>
    </source>
</evidence>
<dbReference type="InterPro" id="IPR002104">
    <property type="entry name" value="Integrase_catalytic"/>
</dbReference>
<dbReference type="Gene3D" id="1.10.443.10">
    <property type="entry name" value="Intergrase catalytic core"/>
    <property type="match status" value="1"/>
</dbReference>
<protein>
    <submittedName>
        <fullName evidence="5">Integrase</fullName>
    </submittedName>
</protein>
<gene>
    <name evidence="5" type="ORF">Pa4123_59730</name>
</gene>
<evidence type="ECO:0000256" key="3">
    <source>
        <dbReference type="ARBA" id="ARBA00023172"/>
    </source>
</evidence>
<dbReference type="Proteomes" id="UP001144280">
    <property type="component" value="Unassembled WGS sequence"/>
</dbReference>
<dbReference type="InterPro" id="IPR011010">
    <property type="entry name" value="DNA_brk_join_enz"/>
</dbReference>
<dbReference type="Pfam" id="PF00589">
    <property type="entry name" value="Phage_integrase"/>
    <property type="match status" value="1"/>
</dbReference>
<evidence type="ECO:0000313" key="6">
    <source>
        <dbReference type="Proteomes" id="UP001144280"/>
    </source>
</evidence>
<reference evidence="5" key="1">
    <citation type="submission" date="2022-12" db="EMBL/GenBank/DDBJ databases">
        <title>New Phytohabitans aurantiacus sp. RD004123 nov., an actinomycete isolated from soil.</title>
        <authorList>
            <person name="Triningsih D.W."/>
            <person name="Harunari E."/>
            <person name="Igarashi Y."/>
        </authorList>
    </citation>
    <scope>NUCLEOTIDE SEQUENCE</scope>
    <source>
        <strain evidence="5">RD004123</strain>
    </source>
</reference>
<organism evidence="5 6">
    <name type="scientific">Phytohabitans aurantiacus</name>
    <dbReference type="NCBI Taxonomy" id="3016789"/>
    <lineage>
        <taxon>Bacteria</taxon>
        <taxon>Bacillati</taxon>
        <taxon>Actinomycetota</taxon>
        <taxon>Actinomycetes</taxon>
        <taxon>Micromonosporales</taxon>
        <taxon>Micromonosporaceae</taxon>
    </lineage>
</organism>
<dbReference type="SUPFAM" id="SSF56349">
    <property type="entry name" value="DNA breaking-rejoining enzymes"/>
    <property type="match status" value="1"/>
</dbReference>
<dbReference type="InterPro" id="IPR013762">
    <property type="entry name" value="Integrase-like_cat_sf"/>
</dbReference>
<accession>A0ABQ5R3C4</accession>
<keyword evidence="3" id="KW-0233">DNA recombination</keyword>
<dbReference type="PANTHER" id="PTHR30349:SF81">
    <property type="entry name" value="TYROSINE RECOMBINASE XERC"/>
    <property type="match status" value="1"/>
</dbReference>
<dbReference type="InterPro" id="IPR050090">
    <property type="entry name" value="Tyrosine_recombinase_XerCD"/>
</dbReference>
<keyword evidence="1" id="KW-0229">DNA integration</keyword>
<dbReference type="EMBL" id="BSDI01000034">
    <property type="protein sequence ID" value="GLI00697.1"/>
    <property type="molecule type" value="Genomic_DNA"/>
</dbReference>
<proteinExistence type="predicted"/>
<dbReference type="RefSeq" id="WP_281901195.1">
    <property type="nucleotide sequence ID" value="NZ_BSDI01000034.1"/>
</dbReference>
<dbReference type="InterPro" id="IPR010998">
    <property type="entry name" value="Integrase_recombinase_N"/>
</dbReference>